<evidence type="ECO:0000259" key="4">
    <source>
        <dbReference type="Pfam" id="PF00291"/>
    </source>
</evidence>
<comment type="cofactor">
    <cofactor evidence="1">
        <name>pyridoxal 5'-phosphate</name>
        <dbReference type="ChEBI" id="CHEBI:597326"/>
    </cofactor>
</comment>
<dbReference type="PANTHER" id="PTHR43780">
    <property type="entry name" value="1-AMINOCYCLOPROPANE-1-CARBOXYLATE DEAMINASE-RELATED"/>
    <property type="match status" value="1"/>
</dbReference>
<evidence type="ECO:0000256" key="1">
    <source>
        <dbReference type="ARBA" id="ARBA00001933"/>
    </source>
</evidence>
<dbReference type="InterPro" id="IPR036052">
    <property type="entry name" value="TrpB-like_PALP_sf"/>
</dbReference>
<feature type="domain" description="Tryptophan synthase beta chain-like PALP" evidence="4">
    <location>
        <begin position="29"/>
        <end position="298"/>
    </location>
</feature>
<dbReference type="Gene3D" id="3.40.50.1100">
    <property type="match status" value="2"/>
</dbReference>
<dbReference type="Proteomes" id="UP001166251">
    <property type="component" value="Unassembled WGS sequence"/>
</dbReference>
<dbReference type="PIRSF" id="PIRSF006278">
    <property type="entry name" value="ACCD_DCysDesulf"/>
    <property type="match status" value="1"/>
</dbReference>
<evidence type="ECO:0000313" key="6">
    <source>
        <dbReference type="Proteomes" id="UP001166251"/>
    </source>
</evidence>
<comment type="similarity">
    <text evidence="2">Belongs to the ACC deaminase/D-cysteine desulfhydrase family.</text>
</comment>
<dbReference type="PANTHER" id="PTHR43780:SF2">
    <property type="entry name" value="1-AMINOCYCLOPROPANE-1-CARBOXYLATE DEAMINASE-RELATED"/>
    <property type="match status" value="1"/>
</dbReference>
<dbReference type="InterPro" id="IPR001926">
    <property type="entry name" value="TrpB-like_PALP"/>
</dbReference>
<sequence length="322" mass="34898">MFYSLFETVKPSPIMALDISFWCGFSAQISVMRDDVNHAVVSGNKLRKLKYPLQQAIAAGAKGITSFGGAYSNHAHALAYACQQLGLPCQLVIRGEEASAAQSATLADCQRWGATIHPVTRADYRLRHQPEQQLTWALPGHHILPEGGSAVSALTGVAELLDERTRQFRYIAAAVGSGGTAAGLQHGLAAGQKLLLVPAVRDASLPHRIASLLEQVEVQSEIGHNQSLQPAICWLTGYEWGGFARLPAQLQQFIAAFYDRTGVLLDPVYTAKLAYAVIQEVAAKRLPADGSVLMYHSGGLQGWRGMQQRLIPEMQDCLATLR</sequence>
<proteinExistence type="inferred from homology"/>
<evidence type="ECO:0000256" key="3">
    <source>
        <dbReference type="ARBA" id="ARBA00022898"/>
    </source>
</evidence>
<dbReference type="InterPro" id="IPR027278">
    <property type="entry name" value="ACCD_DCysDesulf"/>
</dbReference>
<reference evidence="5" key="1">
    <citation type="submission" date="2021-07" db="EMBL/GenBank/DDBJ databases">
        <title>Neiella marina sp. nov., isolated from the intestinal content of sea cucumber Apostichopus japonicus.</title>
        <authorList>
            <person name="Bai X."/>
        </authorList>
    </citation>
    <scope>NUCLEOTIDE SEQUENCE</scope>
    <source>
        <strain evidence="5">126</strain>
    </source>
</reference>
<keyword evidence="6" id="KW-1185">Reference proteome</keyword>
<dbReference type="RefSeq" id="WP_220102125.1">
    <property type="nucleotide sequence ID" value="NZ_JAHZSS010000001.1"/>
</dbReference>
<keyword evidence="3" id="KW-0663">Pyridoxal phosphate</keyword>
<evidence type="ECO:0000313" key="5">
    <source>
        <dbReference type="EMBL" id="MBW8189432.1"/>
    </source>
</evidence>
<protein>
    <submittedName>
        <fullName evidence="5">Pyridoxal-phosphate dependent enzyme</fullName>
    </submittedName>
</protein>
<organism evidence="5 6">
    <name type="scientific">Neiella holothuriorum</name>
    <dbReference type="NCBI Taxonomy" id="2870530"/>
    <lineage>
        <taxon>Bacteria</taxon>
        <taxon>Pseudomonadati</taxon>
        <taxon>Pseudomonadota</taxon>
        <taxon>Gammaproteobacteria</taxon>
        <taxon>Alteromonadales</taxon>
        <taxon>Echinimonadaceae</taxon>
        <taxon>Neiella</taxon>
    </lineage>
</organism>
<gene>
    <name evidence="5" type="ORF">K0504_00165</name>
</gene>
<name>A0ABS7EAR9_9GAMM</name>
<dbReference type="EMBL" id="JAHZSS010000001">
    <property type="protein sequence ID" value="MBW8189432.1"/>
    <property type="molecule type" value="Genomic_DNA"/>
</dbReference>
<dbReference type="SUPFAM" id="SSF53686">
    <property type="entry name" value="Tryptophan synthase beta subunit-like PLP-dependent enzymes"/>
    <property type="match status" value="1"/>
</dbReference>
<accession>A0ABS7EAR9</accession>
<evidence type="ECO:0000256" key="2">
    <source>
        <dbReference type="ARBA" id="ARBA00008639"/>
    </source>
</evidence>
<comment type="caution">
    <text evidence="5">The sequence shown here is derived from an EMBL/GenBank/DDBJ whole genome shotgun (WGS) entry which is preliminary data.</text>
</comment>
<dbReference type="Pfam" id="PF00291">
    <property type="entry name" value="PALP"/>
    <property type="match status" value="1"/>
</dbReference>